<comment type="similarity">
    <text evidence="1">Belongs to the peptidase S33 family.</text>
</comment>
<dbReference type="PRINTS" id="PR00793">
    <property type="entry name" value="PROAMNOPTASE"/>
</dbReference>
<evidence type="ECO:0000313" key="4">
    <source>
        <dbReference type="EMBL" id="GLI33732.1"/>
    </source>
</evidence>
<dbReference type="GO" id="GO:0008233">
    <property type="term" value="F:peptidase activity"/>
    <property type="evidence" value="ECO:0007669"/>
    <property type="project" value="InterPro"/>
</dbReference>
<keyword evidence="5" id="KW-1185">Reference proteome</keyword>
<proteinExistence type="inferred from homology"/>
<dbReference type="InterPro" id="IPR050266">
    <property type="entry name" value="AB_hydrolase_sf"/>
</dbReference>
<name>A0A9W6D3Y1_9BACT</name>
<dbReference type="EMBL" id="BSDR01000001">
    <property type="protein sequence ID" value="GLI33732.1"/>
    <property type="molecule type" value="Genomic_DNA"/>
</dbReference>
<dbReference type="InterPro" id="IPR002410">
    <property type="entry name" value="Peptidase_S33"/>
</dbReference>
<dbReference type="InterPro" id="IPR029058">
    <property type="entry name" value="AB_hydrolase_fold"/>
</dbReference>
<evidence type="ECO:0000256" key="2">
    <source>
        <dbReference type="ARBA" id="ARBA00022801"/>
    </source>
</evidence>
<dbReference type="SUPFAM" id="SSF53474">
    <property type="entry name" value="alpha/beta-Hydrolases"/>
    <property type="match status" value="1"/>
</dbReference>
<accession>A0A9W6D3Y1</accession>
<dbReference type="InterPro" id="IPR000073">
    <property type="entry name" value="AB_hydrolase_1"/>
</dbReference>
<dbReference type="Gene3D" id="3.40.50.1820">
    <property type="entry name" value="alpha/beta hydrolase"/>
    <property type="match status" value="1"/>
</dbReference>
<dbReference type="PANTHER" id="PTHR43798:SF31">
    <property type="entry name" value="AB HYDROLASE SUPERFAMILY PROTEIN YCLE"/>
    <property type="match status" value="1"/>
</dbReference>
<keyword evidence="2" id="KW-0378">Hydrolase</keyword>
<evidence type="ECO:0000313" key="5">
    <source>
        <dbReference type="Proteomes" id="UP001144372"/>
    </source>
</evidence>
<reference evidence="4" key="1">
    <citation type="submission" date="2022-12" db="EMBL/GenBank/DDBJ databases">
        <title>Reference genome sequencing for broad-spectrum identification of bacterial and archaeal isolates by mass spectrometry.</title>
        <authorList>
            <person name="Sekiguchi Y."/>
            <person name="Tourlousse D.M."/>
        </authorList>
    </citation>
    <scope>NUCLEOTIDE SEQUENCE</scope>
    <source>
        <strain evidence="4">ASRB1</strain>
    </source>
</reference>
<dbReference type="GO" id="GO:0016020">
    <property type="term" value="C:membrane"/>
    <property type="evidence" value="ECO:0007669"/>
    <property type="project" value="TreeGrafter"/>
</dbReference>
<gene>
    <name evidence="4" type="ORF">DAMNIGENAA_11650</name>
</gene>
<comment type="caution">
    <text evidence="4">The sequence shown here is derived from an EMBL/GenBank/DDBJ whole genome shotgun (WGS) entry which is preliminary data.</text>
</comment>
<sequence length="291" mass="33430">MLAWRKEYIHANGIRLWTEQQGEYVPLVLCHGGPGACDNLAPVAEMIEDIARVYRYDQRGCGKSDATPPYDLNTYLADLDALRIAWNHERWIVAGHSWGASLALAYALRHTGRVAGLILISTNGLEIQNVEYERNCEAKLSFTDFEKLQKLRCLYRNSSSSTRESIQEEILQLKLKADLADPATAIGFPHFPCRMNYSVNRLLTEDWEKFLQQENIEKRIKNLTMPTLIVHGTGDPRPPRGALRLANLLPLGEFVSLPNVGHYPWLERPTLLKNALRTFIKRFEEWWKEKE</sequence>
<dbReference type="AlphaFoldDB" id="A0A9W6D3Y1"/>
<organism evidence="4 5">
    <name type="scientific">Desulforhabdus amnigena</name>
    <dbReference type="NCBI Taxonomy" id="40218"/>
    <lineage>
        <taxon>Bacteria</taxon>
        <taxon>Pseudomonadati</taxon>
        <taxon>Thermodesulfobacteriota</taxon>
        <taxon>Syntrophobacteria</taxon>
        <taxon>Syntrophobacterales</taxon>
        <taxon>Syntrophobacteraceae</taxon>
        <taxon>Desulforhabdus</taxon>
    </lineage>
</organism>
<dbReference type="Proteomes" id="UP001144372">
    <property type="component" value="Unassembled WGS sequence"/>
</dbReference>
<evidence type="ECO:0000256" key="1">
    <source>
        <dbReference type="ARBA" id="ARBA00010088"/>
    </source>
</evidence>
<feature type="domain" description="AB hydrolase-1" evidence="3">
    <location>
        <begin position="26"/>
        <end position="269"/>
    </location>
</feature>
<dbReference type="RefSeq" id="WP_281792898.1">
    <property type="nucleotide sequence ID" value="NZ_BSDR01000001.1"/>
</dbReference>
<dbReference type="Pfam" id="PF00561">
    <property type="entry name" value="Abhydrolase_1"/>
    <property type="match status" value="1"/>
</dbReference>
<dbReference type="PANTHER" id="PTHR43798">
    <property type="entry name" value="MONOACYLGLYCEROL LIPASE"/>
    <property type="match status" value="1"/>
</dbReference>
<protein>
    <recommendedName>
        <fullName evidence="3">AB hydrolase-1 domain-containing protein</fullName>
    </recommendedName>
</protein>
<dbReference type="GO" id="GO:0006508">
    <property type="term" value="P:proteolysis"/>
    <property type="evidence" value="ECO:0007669"/>
    <property type="project" value="InterPro"/>
</dbReference>
<evidence type="ECO:0000259" key="3">
    <source>
        <dbReference type="Pfam" id="PF00561"/>
    </source>
</evidence>